<sequence length="314" mass="36353">MPDDEDGDNDEYDESEDEESHKEPASPGPTYRREVCLRTKPIDTLMNDSYLAAAKVATRMPQLQMFRLGALGLTDTDSALNAALEQLGYNVFSFGKMWPKWRETIPLWTEAIDAKYRGKGKPYGREEFDKLFGDYDVIKCPHALLFAEELVEAYPEAKAIITTRDYESWKRSMDKTIWPLRHSFGYRLLYRFDEFRRAWWPFMCLVIDTAYGGWEENGEEKYEEHHRRMRALVPPGKLLEFSPKEGWEPLCTYLDAPIPDTPFPHVNASQTLEKQGRDGRRALWKKAAVNATTGVVLASVMVVALRWGKQRLLR</sequence>
<keyword evidence="3" id="KW-1185">Reference proteome</keyword>
<dbReference type="SUPFAM" id="SSF52540">
    <property type="entry name" value="P-loop containing nucleoside triphosphate hydrolases"/>
    <property type="match status" value="1"/>
</dbReference>
<organism evidence="2 3">
    <name type="scientific">Botryosphaeria dothidea</name>
    <dbReference type="NCBI Taxonomy" id="55169"/>
    <lineage>
        <taxon>Eukaryota</taxon>
        <taxon>Fungi</taxon>
        <taxon>Dikarya</taxon>
        <taxon>Ascomycota</taxon>
        <taxon>Pezizomycotina</taxon>
        <taxon>Dothideomycetes</taxon>
        <taxon>Dothideomycetes incertae sedis</taxon>
        <taxon>Botryosphaeriales</taxon>
        <taxon>Botryosphaeriaceae</taxon>
        <taxon>Botryosphaeria</taxon>
    </lineage>
</organism>
<dbReference type="InterPro" id="IPR040632">
    <property type="entry name" value="Sulfotransfer_4"/>
</dbReference>
<name>A0A8H4ILJ2_9PEZI</name>
<dbReference type="Pfam" id="PF17784">
    <property type="entry name" value="Sulfotransfer_4"/>
    <property type="match status" value="1"/>
</dbReference>
<feature type="compositionally biased region" description="Acidic residues" evidence="1">
    <location>
        <begin position="1"/>
        <end position="18"/>
    </location>
</feature>
<dbReference type="OrthoDB" id="408152at2759"/>
<reference evidence="2" key="1">
    <citation type="submission" date="2020-04" db="EMBL/GenBank/DDBJ databases">
        <title>Genome Assembly and Annotation of Botryosphaeria dothidea sdau 11-99, a Latent Pathogen of Apple Fruit Ring Rot in China.</title>
        <authorList>
            <person name="Yu C."/>
            <person name="Diao Y."/>
            <person name="Lu Q."/>
            <person name="Zhao J."/>
            <person name="Cui S."/>
            <person name="Peng C."/>
            <person name="He B."/>
            <person name="Liu H."/>
        </authorList>
    </citation>
    <scope>NUCLEOTIDE SEQUENCE [LARGE SCALE GENOMIC DNA]</scope>
    <source>
        <strain evidence="2">Sdau11-99</strain>
    </source>
</reference>
<comment type="caution">
    <text evidence="2">The sequence shown here is derived from an EMBL/GenBank/DDBJ whole genome shotgun (WGS) entry which is preliminary data.</text>
</comment>
<accession>A0A8H4ILJ2</accession>
<dbReference type="AlphaFoldDB" id="A0A8H4ILJ2"/>
<dbReference type="Gene3D" id="3.40.50.300">
    <property type="entry name" value="P-loop containing nucleotide triphosphate hydrolases"/>
    <property type="match status" value="1"/>
</dbReference>
<evidence type="ECO:0000256" key="1">
    <source>
        <dbReference type="SAM" id="MobiDB-lite"/>
    </source>
</evidence>
<evidence type="ECO:0000313" key="2">
    <source>
        <dbReference type="EMBL" id="KAF4303407.1"/>
    </source>
</evidence>
<dbReference type="PANTHER" id="PTHR36978:SF4">
    <property type="entry name" value="P-LOOP CONTAINING NUCLEOSIDE TRIPHOSPHATE HYDROLASE PROTEIN"/>
    <property type="match status" value="1"/>
</dbReference>
<gene>
    <name evidence="2" type="ORF">GTA08_BOTSDO08740</name>
</gene>
<protein>
    <recommendedName>
        <fullName evidence="4">Nad dependent epimerase dehydratase protein</fullName>
    </recommendedName>
</protein>
<evidence type="ECO:0000313" key="3">
    <source>
        <dbReference type="Proteomes" id="UP000572817"/>
    </source>
</evidence>
<proteinExistence type="predicted"/>
<feature type="region of interest" description="Disordered" evidence="1">
    <location>
        <begin position="1"/>
        <end position="33"/>
    </location>
</feature>
<dbReference type="Proteomes" id="UP000572817">
    <property type="component" value="Unassembled WGS sequence"/>
</dbReference>
<dbReference type="PANTHER" id="PTHR36978">
    <property type="entry name" value="P-LOOP CONTAINING NUCLEOTIDE TRIPHOSPHATE HYDROLASE"/>
    <property type="match status" value="1"/>
</dbReference>
<dbReference type="EMBL" id="WWBZ02000062">
    <property type="protein sequence ID" value="KAF4303407.1"/>
    <property type="molecule type" value="Genomic_DNA"/>
</dbReference>
<evidence type="ECO:0008006" key="4">
    <source>
        <dbReference type="Google" id="ProtNLM"/>
    </source>
</evidence>
<dbReference type="InterPro" id="IPR027417">
    <property type="entry name" value="P-loop_NTPase"/>
</dbReference>